<dbReference type="InterPro" id="IPR032567">
    <property type="entry name" value="RTL1-rel"/>
</dbReference>
<dbReference type="SMR" id="A0A067G0P3"/>
<sequence>MTNEDMQTRYRALEEQAALTRAIESRFGPSSYINHRATLFKLTQTSSVEAYQSTFENICNRVTNLHPDAILDCFISGLKPTIQNELAIHKPSNLRDAIALAKLIEDKLQSYNQKSISWKPTNTPIPTTTRNETNIRLNPLLPLPPPNPSNPPKIALPICRLTAVEMQTRQEPSEILQEEEILVEDTVPKQLSAKINNKPLSVLIDTGSTHNYLHPRLAHFLHLAIEKTMSFLVAVGNGERIRSEGHCSKVKFEMQGVGFEADFHILDFSRADAVLGVQWLEKLGKIITDHKALTMEFTYKG</sequence>
<accession>A0A067G0P3</accession>
<dbReference type="GO" id="GO:0004190">
    <property type="term" value="F:aspartic-type endopeptidase activity"/>
    <property type="evidence" value="ECO:0007669"/>
    <property type="project" value="InterPro"/>
</dbReference>
<gene>
    <name evidence="2" type="ORF">CISIN_1g036248mg</name>
</gene>
<dbReference type="AlphaFoldDB" id="A0A067G0P3"/>
<dbReference type="GO" id="GO:0006508">
    <property type="term" value="P:proteolysis"/>
    <property type="evidence" value="ECO:0007669"/>
    <property type="project" value="InterPro"/>
</dbReference>
<organism evidence="2 3">
    <name type="scientific">Citrus sinensis</name>
    <name type="common">Sweet orange</name>
    <name type="synonym">Citrus aurantium var. sinensis</name>
    <dbReference type="NCBI Taxonomy" id="2711"/>
    <lineage>
        <taxon>Eukaryota</taxon>
        <taxon>Viridiplantae</taxon>
        <taxon>Streptophyta</taxon>
        <taxon>Embryophyta</taxon>
        <taxon>Tracheophyta</taxon>
        <taxon>Spermatophyta</taxon>
        <taxon>Magnoliopsida</taxon>
        <taxon>eudicotyledons</taxon>
        <taxon>Gunneridae</taxon>
        <taxon>Pentapetalae</taxon>
        <taxon>rosids</taxon>
        <taxon>malvids</taxon>
        <taxon>Sapindales</taxon>
        <taxon>Rutaceae</taxon>
        <taxon>Aurantioideae</taxon>
        <taxon>Citrus</taxon>
    </lineage>
</organism>
<dbReference type="Pfam" id="PF19259">
    <property type="entry name" value="Ty3_capsid"/>
    <property type="match status" value="1"/>
</dbReference>
<protein>
    <recommendedName>
        <fullName evidence="1">Ty3 transposon capsid-like protein domain-containing protein</fullName>
    </recommendedName>
</protein>
<dbReference type="EMBL" id="KK784893">
    <property type="protein sequence ID" value="KDO69046.1"/>
    <property type="molecule type" value="Genomic_DNA"/>
</dbReference>
<proteinExistence type="predicted"/>
<evidence type="ECO:0000313" key="2">
    <source>
        <dbReference type="EMBL" id="KDO69046.1"/>
    </source>
</evidence>
<dbReference type="SUPFAM" id="SSF50630">
    <property type="entry name" value="Acid proteases"/>
    <property type="match status" value="1"/>
</dbReference>
<keyword evidence="3" id="KW-1185">Reference proteome</keyword>
<dbReference type="InterPro" id="IPR021109">
    <property type="entry name" value="Peptidase_aspartic_dom_sf"/>
</dbReference>
<dbReference type="Gene3D" id="2.40.70.10">
    <property type="entry name" value="Acid Proteases"/>
    <property type="match status" value="1"/>
</dbReference>
<evidence type="ECO:0000259" key="1">
    <source>
        <dbReference type="Pfam" id="PF19259"/>
    </source>
</evidence>
<name>A0A067G0P3_CITSI</name>
<evidence type="ECO:0000313" key="3">
    <source>
        <dbReference type="Proteomes" id="UP000027120"/>
    </source>
</evidence>
<reference evidence="2 3" key="1">
    <citation type="submission" date="2014-04" db="EMBL/GenBank/DDBJ databases">
        <authorList>
            <consortium name="International Citrus Genome Consortium"/>
            <person name="Gmitter F."/>
            <person name="Chen C."/>
            <person name="Farmerie W."/>
            <person name="Harkins T."/>
            <person name="Desany B."/>
            <person name="Mohiuddin M."/>
            <person name="Kodira C."/>
            <person name="Borodovsky M."/>
            <person name="Lomsadze A."/>
            <person name="Burns P."/>
            <person name="Jenkins J."/>
            <person name="Prochnik S."/>
            <person name="Shu S."/>
            <person name="Chapman J."/>
            <person name="Pitluck S."/>
            <person name="Schmutz J."/>
            <person name="Rokhsar D."/>
        </authorList>
    </citation>
    <scope>NUCLEOTIDE SEQUENCE</scope>
</reference>
<dbReference type="PANTHER" id="PTHR15503:SF22">
    <property type="entry name" value="TRANSPOSON TY3-I GAG POLYPROTEIN"/>
    <property type="match status" value="1"/>
</dbReference>
<dbReference type="Proteomes" id="UP000027120">
    <property type="component" value="Unassembled WGS sequence"/>
</dbReference>
<dbReference type="InterPro" id="IPR045358">
    <property type="entry name" value="Ty3_capsid"/>
</dbReference>
<feature type="domain" description="Ty3 transposon capsid-like protein" evidence="1">
    <location>
        <begin position="38"/>
        <end position="106"/>
    </location>
</feature>
<dbReference type="InterPro" id="IPR001969">
    <property type="entry name" value="Aspartic_peptidase_AS"/>
</dbReference>
<dbReference type="CDD" id="cd00303">
    <property type="entry name" value="retropepsin_like"/>
    <property type="match status" value="1"/>
</dbReference>
<dbReference type="PROSITE" id="PS00141">
    <property type="entry name" value="ASP_PROTEASE"/>
    <property type="match status" value="1"/>
</dbReference>
<dbReference type="Pfam" id="PF08284">
    <property type="entry name" value="RVP_2"/>
    <property type="match status" value="1"/>
</dbReference>
<dbReference type="PANTHER" id="PTHR15503">
    <property type="entry name" value="LDOC1 RELATED"/>
    <property type="match status" value="1"/>
</dbReference>